<feature type="domain" description="C3H1-type" evidence="10">
    <location>
        <begin position="413"/>
        <end position="441"/>
    </location>
</feature>
<evidence type="ECO:0000256" key="7">
    <source>
        <dbReference type="ARBA" id="ARBA00047984"/>
    </source>
</evidence>
<dbReference type="Ensembl" id="ENSGMOT00000072024.1">
    <property type="protein sequence ID" value="ENSGMOP00000060357.1"/>
    <property type="gene ID" value="ENSGMOG00000026187.1"/>
</dbReference>
<reference evidence="12" key="1">
    <citation type="submission" date="2025-08" db="UniProtKB">
        <authorList>
            <consortium name="Ensembl"/>
        </authorList>
    </citation>
    <scope>IDENTIFICATION</scope>
</reference>
<evidence type="ECO:0000313" key="13">
    <source>
        <dbReference type="Proteomes" id="UP000694546"/>
    </source>
</evidence>
<dbReference type="InterPro" id="IPR008978">
    <property type="entry name" value="HSP20-like_chaperone"/>
</dbReference>
<dbReference type="Gene3D" id="2.30.30.140">
    <property type="match status" value="1"/>
</dbReference>
<dbReference type="EC" id="3.6.4.13" evidence="1"/>
<dbReference type="Proteomes" id="UP000694546">
    <property type="component" value="Chromosome 9"/>
</dbReference>
<evidence type="ECO:0000256" key="4">
    <source>
        <dbReference type="ARBA" id="ARBA00022801"/>
    </source>
</evidence>
<dbReference type="OMA" id="TWCKLLK"/>
<dbReference type="InterPro" id="IPR027417">
    <property type="entry name" value="P-loop_NTPase"/>
</dbReference>
<keyword evidence="8" id="KW-0479">Metal-binding</keyword>
<evidence type="ECO:0000256" key="1">
    <source>
        <dbReference type="ARBA" id="ARBA00012552"/>
    </source>
</evidence>
<dbReference type="Gene3D" id="2.60.40.790">
    <property type="match status" value="1"/>
</dbReference>
<evidence type="ECO:0000256" key="2">
    <source>
        <dbReference type="ARBA" id="ARBA00022737"/>
    </source>
</evidence>
<dbReference type="Pfam" id="PF00271">
    <property type="entry name" value="Helicase_C"/>
    <property type="match status" value="1"/>
</dbReference>
<accession>A0A8C5FTI0</accession>
<feature type="domain" description="CS" evidence="11">
    <location>
        <begin position="683"/>
        <end position="769"/>
    </location>
</feature>
<sequence>YCIMCVCVLYYVGVCVLYDVCVYSMMCVCVSVCECYSWPAVARGCDALIISPRADHPLSYLPPLLTNLLLSPPSPSTHSGPIAVILCPGWEKAQTVAEILDELQASHTFHPITVLLGVAKDEAKTVKIPKNCLLLVTTPFSLLRLISCHCFLFLRLSHLILDQADLLYTLAPEQMSSILQHFQKVSSGGGQVLAVSRHWSDHMEGLLTNHMSAPCVVITLPEEAALYAGVHQRTLLALETNRASMLLEGLDLSPEHGQKTLIITNTVEEVEQVFKVVKTTSALCLKAHQASTDLFEASIEQWRKDVGPGTQVILVTTDVCVRALGVRDATCVVHYGFPTSRRLFGRRLFSMAANFRNLLEQETPAPQSLLIISERNARHVPGVLRYLERTPALLPPELLSFAQGVLLAHEQSRAGRPLCIALKSFGLCSRGSSCPDRHQFDPQQDRSLLPSRITLCPKVLPLCVKTASVFCGRILSQSDDGFEKLSVAMATYYSEESADAKELVVGGLYGLKQDQCYHRVRVLCEPQQRGGPFLGVPVCLVDEGREQEVRFHQLRQLPAHLQLLPEQAVEMVVCGVRPTDSEPSWNPEVTRVISQQVRGHQHQARVVFSLGNTVFLDPMVKVRWIPGVKTCINDHDVRRLILDTGKGTSNPEHLALLKDLCQGGGAPPPVQVVPGPDGIGCVRLHPQVRWYETADRVVVTLKLTDPEQQTCDFYPDRVVYSGSVGGRWFRADLALSGTVAPDACSWTLRGRQPVLLLLKEPATRWNQLLTHKNPLVSYDLEHWEEEEEEKEDATHRGMEIPPSKACIPGDTGYIPEDTGLYT</sequence>
<evidence type="ECO:0000256" key="9">
    <source>
        <dbReference type="SAM" id="MobiDB-lite"/>
    </source>
</evidence>
<proteinExistence type="predicted"/>
<dbReference type="GO" id="GO:0003724">
    <property type="term" value="F:RNA helicase activity"/>
    <property type="evidence" value="ECO:0007669"/>
    <property type="project" value="UniProtKB-EC"/>
</dbReference>
<dbReference type="GO" id="GO:0005524">
    <property type="term" value="F:ATP binding"/>
    <property type="evidence" value="ECO:0007669"/>
    <property type="project" value="UniProtKB-KW"/>
</dbReference>
<dbReference type="Gene3D" id="2.40.50.90">
    <property type="match status" value="1"/>
</dbReference>
<keyword evidence="13" id="KW-1185">Reference proteome</keyword>
<evidence type="ECO:0000256" key="3">
    <source>
        <dbReference type="ARBA" id="ARBA00022741"/>
    </source>
</evidence>
<dbReference type="GeneTree" id="ENSGT00420000029847"/>
<dbReference type="PROSITE" id="PS51203">
    <property type="entry name" value="CS"/>
    <property type="match status" value="1"/>
</dbReference>
<evidence type="ECO:0000259" key="10">
    <source>
        <dbReference type="PROSITE" id="PS50103"/>
    </source>
</evidence>
<feature type="region of interest" description="Disordered" evidence="9">
    <location>
        <begin position="783"/>
        <end position="822"/>
    </location>
</feature>
<dbReference type="GO" id="GO:0016787">
    <property type="term" value="F:hydrolase activity"/>
    <property type="evidence" value="ECO:0007669"/>
    <property type="project" value="UniProtKB-KW"/>
</dbReference>
<evidence type="ECO:0000259" key="11">
    <source>
        <dbReference type="PROSITE" id="PS51203"/>
    </source>
</evidence>
<dbReference type="SUPFAM" id="SSF49764">
    <property type="entry name" value="HSP20-like chaperones"/>
    <property type="match status" value="1"/>
</dbReference>
<name>A0A8C5FTI0_GADMO</name>
<reference evidence="12" key="2">
    <citation type="submission" date="2025-09" db="UniProtKB">
        <authorList>
            <consortium name="Ensembl"/>
        </authorList>
    </citation>
    <scope>IDENTIFICATION</scope>
</reference>
<dbReference type="SUPFAM" id="SSF52540">
    <property type="entry name" value="P-loop containing nucleoside triphosphate hydrolases"/>
    <property type="match status" value="1"/>
</dbReference>
<feature type="zinc finger region" description="C3H1-type" evidence="8">
    <location>
        <begin position="413"/>
        <end position="441"/>
    </location>
</feature>
<dbReference type="Gene3D" id="3.40.50.300">
    <property type="entry name" value="P-loop containing nucleotide triphosphate hydrolases"/>
    <property type="match status" value="2"/>
</dbReference>
<organism evidence="12 13">
    <name type="scientific">Gadus morhua</name>
    <name type="common">Atlantic cod</name>
    <dbReference type="NCBI Taxonomy" id="8049"/>
    <lineage>
        <taxon>Eukaryota</taxon>
        <taxon>Metazoa</taxon>
        <taxon>Chordata</taxon>
        <taxon>Craniata</taxon>
        <taxon>Vertebrata</taxon>
        <taxon>Euteleostomi</taxon>
        <taxon>Actinopterygii</taxon>
        <taxon>Neopterygii</taxon>
        <taxon>Teleostei</taxon>
        <taxon>Neoteleostei</taxon>
        <taxon>Acanthomorphata</taxon>
        <taxon>Zeiogadaria</taxon>
        <taxon>Gadariae</taxon>
        <taxon>Gadiformes</taxon>
        <taxon>Gadoidei</taxon>
        <taxon>Gadidae</taxon>
        <taxon>Gadus</taxon>
    </lineage>
</organism>
<evidence type="ECO:0000313" key="12">
    <source>
        <dbReference type="Ensembl" id="ENSGMOP00000060357.1"/>
    </source>
</evidence>
<comment type="catalytic activity">
    <reaction evidence="7">
        <text>ATP + H2O = ADP + phosphate + H(+)</text>
        <dbReference type="Rhea" id="RHEA:13065"/>
        <dbReference type="ChEBI" id="CHEBI:15377"/>
        <dbReference type="ChEBI" id="CHEBI:15378"/>
        <dbReference type="ChEBI" id="CHEBI:30616"/>
        <dbReference type="ChEBI" id="CHEBI:43474"/>
        <dbReference type="ChEBI" id="CHEBI:456216"/>
        <dbReference type="EC" id="3.6.4.13"/>
    </reaction>
</comment>
<keyword evidence="6" id="KW-0067">ATP-binding</keyword>
<keyword evidence="8" id="KW-0862">Zinc</keyword>
<dbReference type="GO" id="GO:0008270">
    <property type="term" value="F:zinc ion binding"/>
    <property type="evidence" value="ECO:0007669"/>
    <property type="project" value="UniProtKB-KW"/>
</dbReference>
<dbReference type="InterPro" id="IPR000571">
    <property type="entry name" value="Znf_CCCH"/>
</dbReference>
<dbReference type="GO" id="GO:0042078">
    <property type="term" value="P:germ-line stem cell division"/>
    <property type="evidence" value="ECO:0007669"/>
    <property type="project" value="TreeGrafter"/>
</dbReference>
<keyword evidence="4" id="KW-0378">Hydrolase</keyword>
<dbReference type="Pfam" id="PF00567">
    <property type="entry name" value="TUDOR"/>
    <property type="match status" value="1"/>
</dbReference>
<evidence type="ECO:0000256" key="6">
    <source>
        <dbReference type="ARBA" id="ARBA00022840"/>
    </source>
</evidence>
<keyword evidence="2" id="KW-0677">Repeat</keyword>
<protein>
    <recommendedName>
        <fullName evidence="1">RNA helicase</fullName>
        <ecNumber evidence="1">3.6.4.13</ecNumber>
    </recommendedName>
</protein>
<keyword evidence="5" id="KW-0347">Helicase</keyword>
<dbReference type="InterPro" id="IPR035437">
    <property type="entry name" value="SNase_OB-fold_sf"/>
</dbReference>
<dbReference type="CDD" id="cd20435">
    <property type="entry name" value="Tudor_TDRD12_rpt2"/>
    <property type="match status" value="1"/>
</dbReference>
<dbReference type="InterPro" id="IPR001650">
    <property type="entry name" value="Helicase_C-like"/>
</dbReference>
<keyword evidence="3" id="KW-0547">Nucleotide-binding</keyword>
<dbReference type="InterPro" id="IPR002999">
    <property type="entry name" value="Tudor"/>
</dbReference>
<dbReference type="PROSITE" id="PS50103">
    <property type="entry name" value="ZF_C3H1"/>
    <property type="match status" value="1"/>
</dbReference>
<dbReference type="InterPro" id="IPR007052">
    <property type="entry name" value="CS_dom"/>
</dbReference>
<dbReference type="SUPFAM" id="SSF63748">
    <property type="entry name" value="Tudor/PWWP/MBT"/>
    <property type="match status" value="1"/>
</dbReference>
<dbReference type="PANTHER" id="PTHR22655:SF2">
    <property type="entry name" value="ATP-DEPENDENT RNA HELICASE TDRD12-RELATED"/>
    <property type="match status" value="1"/>
</dbReference>
<dbReference type="CDD" id="cd06463">
    <property type="entry name" value="p23_like"/>
    <property type="match status" value="1"/>
</dbReference>
<dbReference type="AlphaFoldDB" id="A0A8C5FTI0"/>
<keyword evidence="8" id="KW-0863">Zinc-finger</keyword>
<evidence type="ECO:0000256" key="5">
    <source>
        <dbReference type="ARBA" id="ARBA00022806"/>
    </source>
</evidence>
<evidence type="ECO:0000256" key="8">
    <source>
        <dbReference type="PROSITE-ProRule" id="PRU00723"/>
    </source>
</evidence>
<dbReference type="PANTHER" id="PTHR22655">
    <property type="entry name" value="ATP-DEPENDENT RNA HELICASE TDRD12-RELATED"/>
    <property type="match status" value="1"/>
</dbReference>